<sequence length="1280" mass="141917">MAGQSSTSARRPLIPENFIDVPSQRLYYLSLGLLLQATKAFDVLQNFFTNDAKHYCRKWLCIDFAYIVVLSQLRIPRLTYGKATVLVQILLLWFADGLLFGGISLNFGQRSPDLHTRSNLQQRIDLTSTPEPFYWKDILSPSRLVSLFSDRRDRNQHLLGQHTVHMSPISTAQLNPDAHPFCLSPPGHSAFIPILVNGTAPSSVRYSFTPLTYIEGQPGTGRVEHVEMNAKELKAIAKARLEGLQVVRFTSSGEDEYDEYDDGDDGPLSSESHLRKTESLPHIRVTKPGTVRLDRVLDSSGIAVKLMHPLEVTVVPCPTAQYTDDSLQSTESEIRCAGDNRLDLMIDIRGVPPLSLKWSKDVNGKKETFVVDNIEGGNNAHSLTGDLREVVRRTRTPQKFKVPLSLSVDSLGRVTFVLESVIDGLGNVVSLDQGKPSESPRTGVPVDSKTVKSLNVLSRPRVSFRQCGPGNPASLLIGSESSLVLGVDDGDHLDAPWTVHVTYDSSESTTGLKPQDLTLQAEANTRVLSFGVSAPGEYTITDIKGKFCEGDVLSPDTCKVVQKPLPTAEIEWKRIHECSGDTGVSAALILHGTPPFQVYYRTQRDNESPRDLVKTFTTSRGTITLQPEHSGHYYYTFLQLSDSNYKKIPLDGPSIDQIVHPLAAADFVPISAGRNKMVLNSCSGNVVDVDVDLRGTPPWNLEFQVVGPRSTDPLVIRDISSSPVRVPVPIPSVVDKEGGTFEVDLVAVEDMYGCKRPVSVPGISVNVRRVLPSAKFYSKDGHRQVTILEDESAELPLRLTGDGPWKVKYRRVDTPDLIQTVVLSSPNDYLRVRGKGMYELVEVNDMQCPGAVVPGENTYEVDWVPRPSAKLDLHMSAVFEPYNRSHILPPICQGRDDYVDLELSGRPPFQIMYNVATNAESGGGTIVLDQPTISSIQHRTRFQLYTSTPGRKYYEVKQIGDAAYPLHKHTHTLIPRSERLLFEQEILQKPSAKFKSDNRLSYCLNDVLSPKDPASPDGTILLEGTPPFQLQLSIKNLAANKVRVETVEVNDKIWRLNLPSYYFTSVGPYQVTIDSVLDSSRCEQATVDPLHRSIWIDVAETAAIIPLEKKKDFCAGDIIQFELEGTPPWTVGYRINGKSYTRDAKVSPFSILQQQSGDFTITSIAHQHKMCKAAITNLQMTIHPLPSALVGHGKRIYQDIHEGDQAEIVFTLIGEPPFTFTYQRSEPSPKKGSKPGKVLETHTVSGVTTHEYSITSAVEGTWTVTSISDRYCRYPALQAE</sequence>
<proteinExistence type="predicted"/>
<name>A0A0C3PJ18_PISTI</name>
<feature type="domain" description="Nucleoporin POM152 Ig-like" evidence="5">
    <location>
        <begin position="459"/>
        <end position="558"/>
    </location>
</feature>
<dbReference type="Pfam" id="PF24527">
    <property type="entry name" value="Ig-like_Pom152_9"/>
    <property type="match status" value="1"/>
</dbReference>
<feature type="domain" description="Nucleoporin POM152 Ig-like" evidence="5">
    <location>
        <begin position="772"/>
        <end position="857"/>
    </location>
</feature>
<feature type="domain" description="Nucleoporin POM152 N-terminal transmembrane" evidence="4">
    <location>
        <begin position="20"/>
        <end position="104"/>
    </location>
</feature>
<protein>
    <recommendedName>
        <fullName evidence="10">Ig-like domain-containing protein</fullName>
    </recommendedName>
</protein>
<feature type="domain" description="Nucleoporin POM152 immunoglobulin-like" evidence="3">
    <location>
        <begin position="562"/>
        <end position="663"/>
    </location>
</feature>
<dbReference type="FunCoup" id="A0A0C3PJ18">
    <property type="interactions" value="77"/>
</dbReference>
<dbReference type="Pfam" id="PF24519">
    <property type="entry name" value="Ig-like_Pom152_1"/>
    <property type="match status" value="1"/>
</dbReference>
<dbReference type="Pfam" id="PF24312">
    <property type="entry name" value="Ig-like_POM152"/>
    <property type="match status" value="2"/>
</dbReference>
<dbReference type="GO" id="GO:0070762">
    <property type="term" value="C:nuclear pore transmembrane ring"/>
    <property type="evidence" value="ECO:0007669"/>
    <property type="project" value="TreeGrafter"/>
</dbReference>
<feature type="domain" description="Nucleoporin POM152 immunoglobulin-like" evidence="3">
    <location>
        <begin position="898"/>
        <end position="969"/>
    </location>
</feature>
<dbReference type="Proteomes" id="UP000054217">
    <property type="component" value="Unassembled WGS sequence"/>
</dbReference>
<gene>
    <name evidence="8" type="ORF">M404DRAFT_997498</name>
</gene>
<feature type="domain" description="Nucleoporin POM152 first Ig-like" evidence="6">
    <location>
        <begin position="171"/>
        <end position="314"/>
    </location>
</feature>
<feature type="non-terminal residue" evidence="8">
    <location>
        <position position="1"/>
    </location>
</feature>
<evidence type="ECO:0000313" key="9">
    <source>
        <dbReference type="Proteomes" id="UP000054217"/>
    </source>
</evidence>
<accession>A0A0C3PJ18</accession>
<evidence type="ECO:0000259" key="4">
    <source>
        <dbReference type="Pfam" id="PF24097"/>
    </source>
</evidence>
<dbReference type="InterPro" id="IPR056543">
    <property type="entry name" value="Ig-like_POM152_9th"/>
</dbReference>
<evidence type="ECO:0000256" key="2">
    <source>
        <dbReference type="SAM" id="Phobius"/>
    </source>
</evidence>
<dbReference type="InterPro" id="IPR056540">
    <property type="entry name" value="TMD_POM152"/>
</dbReference>
<dbReference type="OrthoDB" id="5529162at2759"/>
<evidence type="ECO:0000313" key="8">
    <source>
        <dbReference type="EMBL" id="KIO08576.1"/>
    </source>
</evidence>
<evidence type="ECO:0000259" key="5">
    <source>
        <dbReference type="Pfam" id="PF24312"/>
    </source>
</evidence>
<keyword evidence="2" id="KW-1133">Transmembrane helix</keyword>
<evidence type="ECO:0000259" key="6">
    <source>
        <dbReference type="Pfam" id="PF24519"/>
    </source>
</evidence>
<dbReference type="AlphaFoldDB" id="A0A0C3PJ18"/>
<dbReference type="PANTHER" id="PTHR28206:SF1">
    <property type="entry name" value="NUCLEOPORIN POM152"/>
    <property type="match status" value="1"/>
</dbReference>
<dbReference type="GO" id="GO:0006999">
    <property type="term" value="P:nuclear pore organization"/>
    <property type="evidence" value="ECO:0007669"/>
    <property type="project" value="TreeGrafter"/>
</dbReference>
<keyword evidence="2" id="KW-0472">Membrane</keyword>
<dbReference type="InterPro" id="IPR056541">
    <property type="entry name" value="Ig-like_POM152"/>
</dbReference>
<reference evidence="9" key="2">
    <citation type="submission" date="2015-01" db="EMBL/GenBank/DDBJ databases">
        <title>Evolutionary Origins and Diversification of the Mycorrhizal Mutualists.</title>
        <authorList>
            <consortium name="DOE Joint Genome Institute"/>
            <consortium name="Mycorrhizal Genomics Consortium"/>
            <person name="Kohler A."/>
            <person name="Kuo A."/>
            <person name="Nagy L.G."/>
            <person name="Floudas D."/>
            <person name="Copeland A."/>
            <person name="Barry K.W."/>
            <person name="Cichocki N."/>
            <person name="Veneault-Fourrey C."/>
            <person name="LaButti K."/>
            <person name="Lindquist E.A."/>
            <person name="Lipzen A."/>
            <person name="Lundell T."/>
            <person name="Morin E."/>
            <person name="Murat C."/>
            <person name="Riley R."/>
            <person name="Ohm R."/>
            <person name="Sun H."/>
            <person name="Tunlid A."/>
            <person name="Henrissat B."/>
            <person name="Grigoriev I.V."/>
            <person name="Hibbett D.S."/>
            <person name="Martin F."/>
        </authorList>
    </citation>
    <scope>NUCLEOTIDE SEQUENCE [LARGE SCALE GENOMIC DNA]</scope>
    <source>
        <strain evidence="9">Marx 270</strain>
    </source>
</reference>
<dbReference type="HOGENOM" id="CLU_002415_0_0_1"/>
<dbReference type="STRING" id="870435.A0A0C3PJ18"/>
<feature type="transmembrane region" description="Helical" evidence="2">
    <location>
        <begin position="83"/>
        <end position="107"/>
    </location>
</feature>
<dbReference type="InParanoid" id="A0A0C3PJ18"/>
<keyword evidence="2" id="KW-0812">Transmembrane</keyword>
<dbReference type="Pfam" id="PF24097">
    <property type="entry name" value="TMD_POM152"/>
    <property type="match status" value="1"/>
</dbReference>
<dbReference type="Pfam" id="PF23664">
    <property type="entry name" value="Ig_Pom152"/>
    <property type="match status" value="2"/>
</dbReference>
<reference evidence="8 9" key="1">
    <citation type="submission" date="2014-04" db="EMBL/GenBank/DDBJ databases">
        <authorList>
            <consortium name="DOE Joint Genome Institute"/>
            <person name="Kuo A."/>
            <person name="Kohler A."/>
            <person name="Costa M.D."/>
            <person name="Nagy L.G."/>
            <person name="Floudas D."/>
            <person name="Copeland A."/>
            <person name="Barry K.W."/>
            <person name="Cichocki N."/>
            <person name="Veneault-Fourrey C."/>
            <person name="LaButti K."/>
            <person name="Lindquist E.A."/>
            <person name="Lipzen A."/>
            <person name="Lundell T."/>
            <person name="Morin E."/>
            <person name="Murat C."/>
            <person name="Sun H."/>
            <person name="Tunlid A."/>
            <person name="Henrissat B."/>
            <person name="Grigoriev I.V."/>
            <person name="Hibbett D.S."/>
            <person name="Martin F."/>
            <person name="Nordberg H.P."/>
            <person name="Cantor M.N."/>
            <person name="Hua S.X."/>
        </authorList>
    </citation>
    <scope>NUCLEOTIDE SEQUENCE [LARGE SCALE GENOMIC DNA]</scope>
    <source>
        <strain evidence="8 9">Marx 270</strain>
    </source>
</reference>
<evidence type="ECO:0008006" key="10">
    <source>
        <dbReference type="Google" id="ProtNLM"/>
    </source>
</evidence>
<dbReference type="GO" id="GO:0006606">
    <property type="term" value="P:protein import into nucleus"/>
    <property type="evidence" value="ECO:0007669"/>
    <property type="project" value="TreeGrafter"/>
</dbReference>
<dbReference type="InterPro" id="IPR056544">
    <property type="entry name" value="Ig_POM152"/>
</dbReference>
<evidence type="ECO:0000259" key="3">
    <source>
        <dbReference type="Pfam" id="PF23664"/>
    </source>
</evidence>
<dbReference type="InterPro" id="IPR056542">
    <property type="entry name" value="Ig-like_POM152_1st"/>
</dbReference>
<feature type="region of interest" description="Disordered" evidence="1">
    <location>
        <begin position="254"/>
        <end position="279"/>
    </location>
</feature>
<dbReference type="GO" id="GO:0017056">
    <property type="term" value="F:structural constituent of nuclear pore"/>
    <property type="evidence" value="ECO:0007669"/>
    <property type="project" value="InterPro"/>
</dbReference>
<evidence type="ECO:0000256" key="1">
    <source>
        <dbReference type="SAM" id="MobiDB-lite"/>
    </source>
</evidence>
<dbReference type="EMBL" id="KN831957">
    <property type="protein sequence ID" value="KIO08576.1"/>
    <property type="molecule type" value="Genomic_DNA"/>
</dbReference>
<dbReference type="PANTHER" id="PTHR28206">
    <property type="entry name" value="NUCLEOPORIN POM152"/>
    <property type="match status" value="1"/>
</dbReference>
<keyword evidence="9" id="KW-1185">Reference proteome</keyword>
<evidence type="ECO:0000259" key="7">
    <source>
        <dbReference type="Pfam" id="PF24527"/>
    </source>
</evidence>
<organism evidence="8 9">
    <name type="scientific">Pisolithus tinctorius Marx 270</name>
    <dbReference type="NCBI Taxonomy" id="870435"/>
    <lineage>
        <taxon>Eukaryota</taxon>
        <taxon>Fungi</taxon>
        <taxon>Dikarya</taxon>
        <taxon>Basidiomycota</taxon>
        <taxon>Agaricomycotina</taxon>
        <taxon>Agaricomycetes</taxon>
        <taxon>Agaricomycetidae</taxon>
        <taxon>Boletales</taxon>
        <taxon>Sclerodermatineae</taxon>
        <taxon>Pisolithaceae</taxon>
        <taxon>Pisolithus</taxon>
    </lineage>
</organism>
<dbReference type="InterPro" id="IPR037701">
    <property type="entry name" value="Pom152"/>
</dbReference>
<feature type="domain" description="Nucleoporin POM152 ninth Ig-like" evidence="7">
    <location>
        <begin position="1103"/>
        <end position="1174"/>
    </location>
</feature>
<feature type="compositionally biased region" description="Acidic residues" evidence="1">
    <location>
        <begin position="254"/>
        <end position="265"/>
    </location>
</feature>